<organism evidence="2 3">
    <name type="scientific">Erwinia plantamica</name>
    <dbReference type="NCBI Taxonomy" id="3237104"/>
    <lineage>
        <taxon>Bacteria</taxon>
        <taxon>Pseudomonadati</taxon>
        <taxon>Pseudomonadota</taxon>
        <taxon>Gammaproteobacteria</taxon>
        <taxon>Enterobacterales</taxon>
        <taxon>Erwiniaceae</taxon>
        <taxon>Erwinia</taxon>
    </lineage>
</organism>
<accession>A0ABW7CL85</accession>
<dbReference type="EMBL" id="JBGCUC010000009">
    <property type="protein sequence ID" value="MFG6076986.1"/>
    <property type="molecule type" value="Genomic_DNA"/>
</dbReference>
<dbReference type="Proteomes" id="UP001605250">
    <property type="component" value="Unassembled WGS sequence"/>
</dbReference>
<feature type="compositionally biased region" description="Low complexity" evidence="1">
    <location>
        <begin position="26"/>
        <end position="42"/>
    </location>
</feature>
<sequence>MTDTTEIQATEESTLPAEQTTVTTAEENGQTQQEEQQQQEQEQGFDIVLSDDETTTSPEKTTQNAKFAARRIARKRQRELEQAAEAVQRGELPEDLRVKPELPAQPQYTDFLSDKALEKYGFDTNTAMAAFQAAQNEWLLKAQDARASAVTEQSRKTQEFTRQHTQFAAAARAHYDAAEKLNLPDFEEKEEVVRSILPQGLDAEIMSLFPEKSAAMFYHLGANPEKLRGLLTLNPQQALIELTRLSERLTIKPRGKAVSKAPAADQPITGDVTASNRASLEKQMDAAADKGDLDTYRKIKRMLEGKK</sequence>
<evidence type="ECO:0000313" key="3">
    <source>
        <dbReference type="Proteomes" id="UP001605250"/>
    </source>
</evidence>
<evidence type="ECO:0000313" key="2">
    <source>
        <dbReference type="EMBL" id="MFG6076986.1"/>
    </source>
</evidence>
<dbReference type="Gene3D" id="4.10.810.10">
    <property type="entry name" value="Virus Scaffolding Protein, Chain A"/>
    <property type="match status" value="1"/>
</dbReference>
<protein>
    <submittedName>
        <fullName evidence="2">Scaffolding protein</fullName>
    </submittedName>
</protein>
<feature type="compositionally biased region" description="Polar residues" evidence="1">
    <location>
        <begin position="1"/>
        <end position="25"/>
    </location>
</feature>
<keyword evidence="3" id="KW-1185">Reference proteome</keyword>
<reference evidence="2 3" key="1">
    <citation type="submission" date="2024-07" db="EMBL/GenBank/DDBJ databases">
        <title>Novel bacterial strain Erwinia sp. OPT-41 promoting growth of various crops.</title>
        <authorList>
            <person name="Egorshina A."/>
            <person name="Lukyantsev M.A."/>
            <person name="Golubev S.N."/>
            <person name="Muratova A.Y."/>
            <person name="Bulygina E.A."/>
        </authorList>
    </citation>
    <scope>NUCLEOTIDE SEQUENCE [LARGE SCALE GENOMIC DNA]</scope>
    <source>
        <strain evidence="2 3">OPT-41</strain>
    </source>
</reference>
<evidence type="ECO:0000256" key="1">
    <source>
        <dbReference type="SAM" id="MobiDB-lite"/>
    </source>
</evidence>
<name>A0ABW7CL85_9GAMM</name>
<dbReference type="Pfam" id="PF09306">
    <property type="entry name" value="Phage-scaffold"/>
    <property type="match status" value="1"/>
</dbReference>
<dbReference type="RefSeq" id="WP_394149065.1">
    <property type="nucleotide sequence ID" value="NZ_JBGCUC010000009.1"/>
</dbReference>
<dbReference type="InterPro" id="IPR015385">
    <property type="entry name" value="Phage_P22_Gp8_scaffold"/>
</dbReference>
<gene>
    <name evidence="2" type="ORF">AB3U87_11520</name>
</gene>
<proteinExistence type="predicted"/>
<feature type="compositionally biased region" description="Polar residues" evidence="1">
    <location>
        <begin position="55"/>
        <end position="64"/>
    </location>
</feature>
<feature type="region of interest" description="Disordered" evidence="1">
    <location>
        <begin position="256"/>
        <end position="276"/>
    </location>
</feature>
<feature type="region of interest" description="Disordered" evidence="1">
    <location>
        <begin position="1"/>
        <end position="66"/>
    </location>
</feature>
<dbReference type="InterPro" id="IPR027393">
    <property type="entry name" value="Virus_scaffolding_prot_C"/>
</dbReference>
<comment type="caution">
    <text evidence="2">The sequence shown here is derived from an EMBL/GenBank/DDBJ whole genome shotgun (WGS) entry which is preliminary data.</text>
</comment>